<dbReference type="PATRIC" id="fig|1684.5.peg.1138"/>
<comment type="caution">
    <text evidence="8">The sequence shown here is derived from an EMBL/GenBank/DDBJ whole genome shotgun (WGS) entry which is preliminary data.</text>
</comment>
<keyword evidence="4 6" id="KW-0949">S-adenosyl-L-methionine</keyword>
<evidence type="ECO:0000256" key="6">
    <source>
        <dbReference type="PROSITE-ProRule" id="PRU01016"/>
    </source>
</evidence>
<dbReference type="PANTHER" id="PTHR10629">
    <property type="entry name" value="CYTOSINE-SPECIFIC METHYLTRANSFERASE"/>
    <property type="match status" value="1"/>
</dbReference>
<evidence type="ECO:0000256" key="4">
    <source>
        <dbReference type="ARBA" id="ARBA00022691"/>
    </source>
</evidence>
<dbReference type="InterPro" id="IPR050390">
    <property type="entry name" value="C5-Methyltransferase"/>
</dbReference>
<evidence type="ECO:0000256" key="7">
    <source>
        <dbReference type="RuleBase" id="RU000416"/>
    </source>
</evidence>
<gene>
    <name evidence="8" type="ORF">JF70_10830</name>
</gene>
<dbReference type="GO" id="GO:0044027">
    <property type="term" value="P:negative regulation of gene expression via chromosomal CpG island methylation"/>
    <property type="evidence" value="ECO:0007669"/>
    <property type="project" value="TreeGrafter"/>
</dbReference>
<dbReference type="GO" id="GO:0003677">
    <property type="term" value="F:DNA binding"/>
    <property type="evidence" value="ECO:0007669"/>
    <property type="project" value="TreeGrafter"/>
</dbReference>
<evidence type="ECO:0000256" key="1">
    <source>
        <dbReference type="ARBA" id="ARBA00011975"/>
    </source>
</evidence>
<feature type="active site" evidence="6">
    <location>
        <position position="83"/>
    </location>
</feature>
<keyword evidence="2 6" id="KW-0489">Methyltransferase</keyword>
<name>A0A0F4KWH7_9BIFI</name>
<dbReference type="RefSeq" id="WP_045935565.1">
    <property type="nucleotide sequence ID" value="NZ_KQ033885.1"/>
</dbReference>
<dbReference type="NCBIfam" id="TIGR00675">
    <property type="entry name" value="dcm"/>
    <property type="match status" value="1"/>
</dbReference>
<dbReference type="InterPro" id="IPR029063">
    <property type="entry name" value="SAM-dependent_MTases_sf"/>
</dbReference>
<dbReference type="GO" id="GO:0009307">
    <property type="term" value="P:DNA restriction-modification system"/>
    <property type="evidence" value="ECO:0007669"/>
    <property type="project" value="UniProtKB-KW"/>
</dbReference>
<proteinExistence type="inferred from homology"/>
<evidence type="ECO:0000313" key="9">
    <source>
        <dbReference type="Proteomes" id="UP000033567"/>
    </source>
</evidence>
<dbReference type="PROSITE" id="PS51679">
    <property type="entry name" value="SAM_MT_C5"/>
    <property type="match status" value="1"/>
</dbReference>
<organism evidence="8 9">
    <name type="scientific">Bifidobacterium mellis</name>
    <dbReference type="NCBI Taxonomy" id="1293823"/>
    <lineage>
        <taxon>Bacteria</taxon>
        <taxon>Bacillati</taxon>
        <taxon>Actinomycetota</taxon>
        <taxon>Actinomycetes</taxon>
        <taxon>Bifidobacteriales</taxon>
        <taxon>Bifidobacteriaceae</taxon>
        <taxon>Bifidobacterium</taxon>
    </lineage>
</organism>
<dbReference type="GO" id="GO:0003886">
    <property type="term" value="F:DNA (cytosine-5-)-methyltransferase activity"/>
    <property type="evidence" value="ECO:0007669"/>
    <property type="project" value="UniProtKB-EC"/>
</dbReference>
<dbReference type="SUPFAM" id="SSF53335">
    <property type="entry name" value="S-adenosyl-L-methionine-dependent methyltransferases"/>
    <property type="match status" value="1"/>
</dbReference>
<dbReference type="InterPro" id="IPR001525">
    <property type="entry name" value="C5_MeTfrase"/>
</dbReference>
<dbReference type="PRINTS" id="PR00105">
    <property type="entry name" value="C5METTRFRASE"/>
</dbReference>
<dbReference type="GO" id="GO:0032259">
    <property type="term" value="P:methylation"/>
    <property type="evidence" value="ECO:0007669"/>
    <property type="project" value="UniProtKB-KW"/>
</dbReference>
<dbReference type="Pfam" id="PF00145">
    <property type="entry name" value="DNA_methylase"/>
    <property type="match status" value="1"/>
</dbReference>
<keyword evidence="5" id="KW-0680">Restriction system</keyword>
<accession>A0A0F4KWH7</accession>
<keyword evidence="9" id="KW-1185">Reference proteome</keyword>
<dbReference type="Proteomes" id="UP000033567">
    <property type="component" value="Unassembled WGS sequence"/>
</dbReference>
<protein>
    <recommendedName>
        <fullName evidence="1">DNA (cytosine-5-)-methyltransferase</fullName>
        <ecNumber evidence="1">2.1.1.37</ecNumber>
    </recommendedName>
</protein>
<dbReference type="Gene3D" id="3.90.120.10">
    <property type="entry name" value="DNA Methylase, subunit A, domain 2"/>
    <property type="match status" value="1"/>
</dbReference>
<evidence type="ECO:0000313" key="8">
    <source>
        <dbReference type="EMBL" id="KJY50389.1"/>
    </source>
</evidence>
<evidence type="ECO:0000256" key="2">
    <source>
        <dbReference type="ARBA" id="ARBA00022603"/>
    </source>
</evidence>
<dbReference type="PANTHER" id="PTHR10629:SF52">
    <property type="entry name" value="DNA (CYTOSINE-5)-METHYLTRANSFERASE 1"/>
    <property type="match status" value="1"/>
</dbReference>
<dbReference type="EMBL" id="JWMF01000007">
    <property type="protein sequence ID" value="KJY50389.1"/>
    <property type="molecule type" value="Genomic_DNA"/>
</dbReference>
<dbReference type="EC" id="2.1.1.37" evidence="1"/>
<dbReference type="Gene3D" id="3.40.50.150">
    <property type="entry name" value="Vaccinia Virus protein VP39"/>
    <property type="match status" value="1"/>
</dbReference>
<evidence type="ECO:0000256" key="5">
    <source>
        <dbReference type="ARBA" id="ARBA00022747"/>
    </source>
</evidence>
<evidence type="ECO:0000256" key="3">
    <source>
        <dbReference type="ARBA" id="ARBA00022679"/>
    </source>
</evidence>
<comment type="similarity">
    <text evidence="6 7">Belongs to the class I-like SAM-binding methyltransferase superfamily. C5-methyltransferase family.</text>
</comment>
<reference evidence="8 9" key="1">
    <citation type="submission" date="2014-12" db="EMBL/GenBank/DDBJ databases">
        <title>Comparative genomics of the lactic acid bacteria isolated from the honey bee gut.</title>
        <authorList>
            <person name="Ellegaard K.M."/>
            <person name="Tamarit D."/>
            <person name="Javelind E."/>
            <person name="Olofsson T."/>
            <person name="Andersson S.G."/>
            <person name="Vasquez A."/>
        </authorList>
    </citation>
    <scope>NUCLEOTIDE SEQUENCE [LARGE SCALE GENOMIC DNA]</scope>
    <source>
        <strain evidence="8 9">Bin7</strain>
    </source>
</reference>
<keyword evidence="3 6" id="KW-0808">Transferase</keyword>
<dbReference type="AlphaFoldDB" id="A0A0F4KWH7"/>
<sequence>MLGKSRVEAIDLFCGTGGLSLGLKQGGINIIAGIDNADACEYPYKYNLKAKFIKASVADITGADLNQLWNQSEIRLLAGCAPCQPFSSQRRGADTRNEKAWPLLKEFGRLVDETHPEFVTMENVPNISSSIVFNNFVNTLKSLGYTVKYTVLYGPDYGLPQKRKRLVLLAGLGYEVQLPKPKYEKNNYHTVYDAIHDLPSLASGERDPNDPLHAARNLTPLNLKRLRASRPGGTWLDWPEELRLNCQKTEKGKTFKSFYGRMRWDEPSPTITTQFYNPGAGRFTHPEQDRSLTLREASRLQGFPDSYIFNDPNKPIVVSTIGKLIGNAVPPVFGDAIAHEIIKALNSKENN</sequence>